<dbReference type="PANTHER" id="PTHR46832:SF1">
    <property type="entry name" value="5'-METHYLTHIOADENOSINE_S-ADENOSYLHOMOCYSTEINE NUCLEOSIDASE"/>
    <property type="match status" value="1"/>
</dbReference>
<dbReference type="RefSeq" id="WP_279297906.1">
    <property type="nucleotide sequence ID" value="NZ_JAOTIF010000012.1"/>
</dbReference>
<evidence type="ECO:0000313" key="3">
    <source>
        <dbReference type="Proteomes" id="UP001155483"/>
    </source>
</evidence>
<organism evidence="2 3">
    <name type="scientific">Paraflavisolibacter caeni</name>
    <dbReference type="NCBI Taxonomy" id="2982496"/>
    <lineage>
        <taxon>Bacteria</taxon>
        <taxon>Pseudomonadati</taxon>
        <taxon>Bacteroidota</taxon>
        <taxon>Chitinophagia</taxon>
        <taxon>Chitinophagales</taxon>
        <taxon>Chitinophagaceae</taxon>
        <taxon>Paraflavisolibacter</taxon>
    </lineage>
</organism>
<keyword evidence="3" id="KW-1185">Reference proteome</keyword>
<dbReference type="Pfam" id="PF01048">
    <property type="entry name" value="PNP_UDP_1"/>
    <property type="match status" value="1"/>
</dbReference>
<gene>
    <name evidence="2" type="ORF">OCK74_15200</name>
</gene>
<dbReference type="SUPFAM" id="SSF53167">
    <property type="entry name" value="Purine and uridine phosphorylases"/>
    <property type="match status" value="1"/>
</dbReference>
<dbReference type="Gene3D" id="3.40.50.1580">
    <property type="entry name" value="Nucleoside phosphorylase domain"/>
    <property type="match status" value="1"/>
</dbReference>
<dbReference type="GO" id="GO:0009116">
    <property type="term" value="P:nucleoside metabolic process"/>
    <property type="evidence" value="ECO:0007669"/>
    <property type="project" value="InterPro"/>
</dbReference>
<evidence type="ECO:0000259" key="1">
    <source>
        <dbReference type="Pfam" id="PF01048"/>
    </source>
</evidence>
<accession>A0A9X2XWD4</accession>
<name>A0A9X2XWD4_9BACT</name>
<dbReference type="InterPro" id="IPR000845">
    <property type="entry name" value="Nucleoside_phosphorylase_d"/>
</dbReference>
<dbReference type="GO" id="GO:0008782">
    <property type="term" value="F:adenosylhomocysteine nucleosidase activity"/>
    <property type="evidence" value="ECO:0007669"/>
    <property type="project" value="TreeGrafter"/>
</dbReference>
<comment type="caution">
    <text evidence="2">The sequence shown here is derived from an EMBL/GenBank/DDBJ whole genome shotgun (WGS) entry which is preliminary data.</text>
</comment>
<dbReference type="PANTHER" id="PTHR46832">
    <property type="entry name" value="5'-METHYLTHIOADENOSINE/S-ADENOSYLHOMOCYSTEINE NUCLEOSIDASE"/>
    <property type="match status" value="1"/>
</dbReference>
<dbReference type="Proteomes" id="UP001155483">
    <property type="component" value="Unassembled WGS sequence"/>
</dbReference>
<sequence>MTIESKRAEFSSSEQSRFTISMLSCAENNFFIMNELTGCYLDASVISKMNPLFVFALSSEAAEEFKEFNKLFVGIGKINAVFNLTKAIQERKPGLIVNLGSAGSNKFKRGEVICCNRFIQRDMDVRGLGFRLYETPFSGLEPVLEYGLKIEGLKEGTCGTGDSFEMNHTASEYDVIDMEAYSLALVAMKEQIPFLCLKYISDGADGTAAEEWHVQVHNTAAAFKRILSVDSIVEKLSDGL</sequence>
<reference evidence="2" key="2">
    <citation type="submission" date="2023-04" db="EMBL/GenBank/DDBJ databases">
        <title>Paracnuella aquatica gen. nov., sp. nov., a member of the family Chitinophagaceae isolated from a hot spring.</title>
        <authorList>
            <person name="Wang C."/>
        </authorList>
    </citation>
    <scope>NUCLEOTIDE SEQUENCE</scope>
    <source>
        <strain evidence="2">LB-8</strain>
    </source>
</reference>
<dbReference type="EMBL" id="JAOTIF010000012">
    <property type="protein sequence ID" value="MCU7550466.1"/>
    <property type="molecule type" value="Genomic_DNA"/>
</dbReference>
<dbReference type="InterPro" id="IPR035994">
    <property type="entry name" value="Nucleoside_phosphorylase_sf"/>
</dbReference>
<dbReference type="GO" id="GO:0008930">
    <property type="term" value="F:methylthioadenosine nucleosidase activity"/>
    <property type="evidence" value="ECO:0007669"/>
    <property type="project" value="TreeGrafter"/>
</dbReference>
<dbReference type="GO" id="GO:0019284">
    <property type="term" value="P:L-methionine salvage from S-adenosylmethionine"/>
    <property type="evidence" value="ECO:0007669"/>
    <property type="project" value="TreeGrafter"/>
</dbReference>
<dbReference type="AlphaFoldDB" id="A0A9X2XWD4"/>
<feature type="domain" description="Nucleoside phosphorylase" evidence="1">
    <location>
        <begin position="74"/>
        <end position="219"/>
    </location>
</feature>
<proteinExistence type="predicted"/>
<dbReference type="GO" id="GO:0005829">
    <property type="term" value="C:cytosol"/>
    <property type="evidence" value="ECO:0007669"/>
    <property type="project" value="TreeGrafter"/>
</dbReference>
<reference evidence="2" key="1">
    <citation type="submission" date="2022-09" db="EMBL/GenBank/DDBJ databases">
        <authorList>
            <person name="Yuan C."/>
            <person name="Ke Z."/>
        </authorList>
    </citation>
    <scope>NUCLEOTIDE SEQUENCE</scope>
    <source>
        <strain evidence="2">LB-8</strain>
    </source>
</reference>
<protein>
    <recommendedName>
        <fullName evidence="1">Nucleoside phosphorylase domain-containing protein</fullName>
    </recommendedName>
</protein>
<evidence type="ECO:0000313" key="2">
    <source>
        <dbReference type="EMBL" id="MCU7550466.1"/>
    </source>
</evidence>